<organism evidence="1 3">
    <name type="scientific">Acinetobacter chinensis</name>
    <dbReference type="NCBI Taxonomy" id="2004650"/>
    <lineage>
        <taxon>Bacteria</taxon>
        <taxon>Pseudomonadati</taxon>
        <taxon>Pseudomonadota</taxon>
        <taxon>Gammaproteobacteria</taxon>
        <taxon>Moraxellales</taxon>
        <taxon>Moraxellaceae</taxon>
        <taxon>Acinetobacter</taxon>
    </lineage>
</organism>
<reference evidence="2 4" key="3">
    <citation type="submission" date="2023-06" db="EMBL/GenBank/DDBJ databases">
        <title>Genomic Analysis of Acinetobacter Strains Recovered from South Australian Aquatic Samples provides Insights into the Circulation of Antibiotic Resistance determinants in the Environment.</title>
        <authorList>
            <person name="Tobin L."/>
            <person name="Jarocki V.M."/>
            <person name="Kenyon J."/>
            <person name="Drigo B."/>
            <person name="Donner E."/>
            <person name="Djordjevic S.P."/>
            <person name="Hamidian M."/>
        </authorList>
    </citation>
    <scope>NUCLEOTIDE SEQUENCE [LARGE SCALE GENOMIC DNA]</scope>
    <source>
        <strain evidence="2 4">SAAc652</strain>
    </source>
</reference>
<accession>A0A3B7LUI1</accession>
<gene>
    <name evidence="1" type="ORF">CDG60_08005</name>
    <name evidence="2" type="ORF">QR674_04285</name>
</gene>
<dbReference type="EMBL" id="JASVDY010000001">
    <property type="protein sequence ID" value="MDV2468194.1"/>
    <property type="molecule type" value="Genomic_DNA"/>
</dbReference>
<dbReference type="Proteomes" id="UP001278188">
    <property type="component" value="Unassembled WGS sequence"/>
</dbReference>
<reference evidence="1" key="2">
    <citation type="journal article" date="2019" name="J. Microbiol.">
        <title>Acinetobacter chinensis, a novel Acinetobacter species, carrying blaNDM-1, recovered from hospital sewage.</title>
        <authorList>
            <person name="Hu Y."/>
            <person name="Feng Y."/>
            <person name="Qin J."/>
            <person name="Zhang X."/>
            <person name="Zong Z."/>
        </authorList>
    </citation>
    <scope>NUCLEOTIDE SEQUENCE</scope>
    <source>
        <strain evidence="1">WCHAc010005</strain>
    </source>
</reference>
<evidence type="ECO:0000313" key="3">
    <source>
        <dbReference type="Proteomes" id="UP000263753"/>
    </source>
</evidence>
<sequence>MRTIKILSLITVILSLNACSKIPEECADSWSKMEKLSRQMGLTDEQIKSQKSKFEHEIKQMDKAQATEMCKSQSTLLGVVGQ</sequence>
<evidence type="ECO:0000313" key="4">
    <source>
        <dbReference type="Proteomes" id="UP001278188"/>
    </source>
</evidence>
<evidence type="ECO:0000313" key="1">
    <source>
        <dbReference type="EMBL" id="AXY56512.1"/>
    </source>
</evidence>
<proteinExistence type="predicted"/>
<dbReference type="AlphaFoldDB" id="A0A3B7LUI1"/>
<dbReference type="Proteomes" id="UP000263753">
    <property type="component" value="Chromosome"/>
</dbReference>
<name>A0A3B7LUI1_9GAMM</name>
<protein>
    <submittedName>
        <fullName evidence="1">Uncharacterized protein</fullName>
    </submittedName>
</protein>
<evidence type="ECO:0000313" key="2">
    <source>
        <dbReference type="EMBL" id="MDV2468194.1"/>
    </source>
</evidence>
<dbReference type="EMBL" id="CP032134">
    <property type="protein sequence ID" value="AXY56512.1"/>
    <property type="molecule type" value="Genomic_DNA"/>
</dbReference>
<dbReference type="RefSeq" id="WP_087511606.1">
    <property type="nucleotide sequence ID" value="NZ_CP032134.1"/>
</dbReference>
<dbReference type="KEGG" id="achi:CDG60_08005"/>
<reference evidence="3" key="1">
    <citation type="submission" date="2018-09" db="EMBL/GenBank/DDBJ databases">
        <title>The complete genome of Acinetobacter sp. strain WCHAc010005.</title>
        <authorList>
            <person name="Hu Y."/>
            <person name="Long H."/>
            <person name="Feng Y."/>
            <person name="Zong Z."/>
        </authorList>
    </citation>
    <scope>NUCLEOTIDE SEQUENCE [LARGE SCALE GENOMIC DNA]</scope>
    <source>
        <strain evidence="3">WCHAc010005</strain>
    </source>
</reference>
<keyword evidence="4" id="KW-1185">Reference proteome</keyword>